<dbReference type="PANTHER" id="PTHR30483:SF6">
    <property type="entry name" value="PERIPLASMIC BINDING PROTEIN OF ABC TRANSPORTER FOR NATURAL AMINO ACIDS"/>
    <property type="match status" value="1"/>
</dbReference>
<dbReference type="PANTHER" id="PTHR30483">
    <property type="entry name" value="LEUCINE-SPECIFIC-BINDING PROTEIN"/>
    <property type="match status" value="1"/>
</dbReference>
<dbReference type="EMBL" id="VWXL01000047">
    <property type="protein sequence ID" value="MVB10772.1"/>
    <property type="molecule type" value="Genomic_DNA"/>
</dbReference>
<keyword evidence="4" id="KW-0029">Amino-acid transport</keyword>
<dbReference type="Pfam" id="PF13458">
    <property type="entry name" value="Peripla_BP_6"/>
    <property type="match status" value="1"/>
</dbReference>
<protein>
    <submittedName>
        <fullName evidence="7">Leu/Ile/Val-binding protein</fullName>
    </submittedName>
</protein>
<gene>
    <name evidence="7" type="ORF">CAFE_14700</name>
</gene>
<dbReference type="PRINTS" id="PR00337">
    <property type="entry name" value="LEUILEVALBP"/>
</dbReference>
<dbReference type="InterPro" id="IPR028081">
    <property type="entry name" value="Leu-bd"/>
</dbReference>
<feature type="signal peptide" evidence="5">
    <location>
        <begin position="1"/>
        <end position="24"/>
    </location>
</feature>
<dbReference type="InterPro" id="IPR000709">
    <property type="entry name" value="Leu_Ile_Val-bd"/>
</dbReference>
<dbReference type="PROSITE" id="PS51257">
    <property type="entry name" value="PROKAR_LIPOPROTEIN"/>
    <property type="match status" value="1"/>
</dbReference>
<dbReference type="SUPFAM" id="SSF53822">
    <property type="entry name" value="Periplasmic binding protein-like I"/>
    <property type="match status" value="1"/>
</dbReference>
<feature type="chain" id="PRO_5039649873" evidence="5">
    <location>
        <begin position="25"/>
        <end position="406"/>
    </location>
</feature>
<dbReference type="AlphaFoldDB" id="A0A6N8HYD6"/>
<dbReference type="OrthoDB" id="9783240at2"/>
<sequence>MHKKLVALALSAAIVASFTGCQNASGSSSAATSAAASSAASGSASSGSSGAALSGEVKIGAVMPLTGSVAAFGQSGQKALQLLEDQVNADGGINGQKLTFVFVDDEGKPATAATVGKKLIDNDKVVAIVGPLTSNCALSLAPIAQQYKIPMVTGTGTNEKVTKVGDFIFRTCFIDPFQGKVVAKLASSDLKAQTAAMLYDNGNDYSKGLAQNFQKSFEANGGKVVSSETYLTGDKDFNAQLTKIAATNPDVLFLPDYYSTVAVIAKQARSAGIKATFLGGDGWDSADLFKIGGDAVNGAYFSNHYSPDDTSAEVVQFIKDFKSKYNTTDAPDAMAALNYDAGKVLVQSIQKAGSTDSAAIQSALKAYDGTVVSGHIKFDENRDAIKSAVIIKTDGGKETFYTKVEP</sequence>
<dbReference type="CDD" id="cd06347">
    <property type="entry name" value="PBP1_ABC_LivK_ligand_binding-like"/>
    <property type="match status" value="1"/>
</dbReference>
<dbReference type="InterPro" id="IPR028082">
    <property type="entry name" value="Peripla_BP_I"/>
</dbReference>
<evidence type="ECO:0000256" key="2">
    <source>
        <dbReference type="ARBA" id="ARBA00022448"/>
    </source>
</evidence>
<dbReference type="InterPro" id="IPR051010">
    <property type="entry name" value="BCAA_transport"/>
</dbReference>
<evidence type="ECO:0000256" key="5">
    <source>
        <dbReference type="SAM" id="SignalP"/>
    </source>
</evidence>
<reference evidence="7 8" key="1">
    <citation type="submission" date="2019-09" db="EMBL/GenBank/DDBJ databases">
        <title>Genome sequence of Clostridium sp. EA1.</title>
        <authorList>
            <person name="Poehlein A."/>
            <person name="Bengelsdorf F.R."/>
            <person name="Daniel R."/>
        </authorList>
    </citation>
    <scope>NUCLEOTIDE SEQUENCE [LARGE SCALE GENOMIC DNA]</scope>
    <source>
        <strain evidence="7 8">EA1</strain>
    </source>
</reference>
<evidence type="ECO:0000313" key="8">
    <source>
        <dbReference type="Proteomes" id="UP000469440"/>
    </source>
</evidence>
<evidence type="ECO:0000259" key="6">
    <source>
        <dbReference type="Pfam" id="PF13458"/>
    </source>
</evidence>
<keyword evidence="8" id="KW-1185">Reference proteome</keyword>
<proteinExistence type="inferred from homology"/>
<comment type="caution">
    <text evidence="7">The sequence shown here is derived from an EMBL/GenBank/DDBJ whole genome shotgun (WGS) entry which is preliminary data.</text>
</comment>
<evidence type="ECO:0000256" key="4">
    <source>
        <dbReference type="ARBA" id="ARBA00022970"/>
    </source>
</evidence>
<dbReference type="RefSeq" id="WP_156990231.1">
    <property type="nucleotide sequence ID" value="NZ_VWXL01000047.1"/>
</dbReference>
<accession>A0A6N8HYD6</accession>
<keyword evidence="2" id="KW-0813">Transport</keyword>
<dbReference type="Gene3D" id="3.40.50.2300">
    <property type="match status" value="2"/>
</dbReference>
<feature type="domain" description="Leucine-binding protein" evidence="6">
    <location>
        <begin position="56"/>
        <end position="391"/>
    </location>
</feature>
<name>A0A6N8HYD6_9FIRM</name>
<keyword evidence="3 5" id="KW-0732">Signal</keyword>
<organism evidence="7 8">
    <name type="scientific">Caproicibacter fermentans</name>
    <dbReference type="NCBI Taxonomy" id="2576756"/>
    <lineage>
        <taxon>Bacteria</taxon>
        <taxon>Bacillati</taxon>
        <taxon>Bacillota</taxon>
        <taxon>Clostridia</taxon>
        <taxon>Eubacteriales</taxon>
        <taxon>Acutalibacteraceae</taxon>
        <taxon>Caproicibacter</taxon>
    </lineage>
</organism>
<dbReference type="GO" id="GO:0006865">
    <property type="term" value="P:amino acid transport"/>
    <property type="evidence" value="ECO:0007669"/>
    <property type="project" value="UniProtKB-KW"/>
</dbReference>
<dbReference type="Proteomes" id="UP000469440">
    <property type="component" value="Unassembled WGS sequence"/>
</dbReference>
<comment type="similarity">
    <text evidence="1">Belongs to the leucine-binding protein family.</text>
</comment>
<evidence type="ECO:0000313" key="7">
    <source>
        <dbReference type="EMBL" id="MVB10772.1"/>
    </source>
</evidence>
<evidence type="ECO:0000256" key="3">
    <source>
        <dbReference type="ARBA" id="ARBA00022729"/>
    </source>
</evidence>
<evidence type="ECO:0000256" key="1">
    <source>
        <dbReference type="ARBA" id="ARBA00010062"/>
    </source>
</evidence>